<dbReference type="PANTHER" id="PTHR46558:SF11">
    <property type="entry name" value="HTH-TYPE TRANSCRIPTIONAL REGULATOR XRE"/>
    <property type="match status" value="1"/>
</dbReference>
<evidence type="ECO:0000313" key="5">
    <source>
        <dbReference type="Proteomes" id="UP000014104"/>
    </source>
</evidence>
<name>A0AAV3J115_ENTAV</name>
<dbReference type="RefSeq" id="WP_016178401.1">
    <property type="nucleotide sequence ID" value="NZ_KE136357.1"/>
</dbReference>
<dbReference type="GO" id="GO:0003677">
    <property type="term" value="F:DNA binding"/>
    <property type="evidence" value="ECO:0007669"/>
    <property type="project" value="UniProtKB-KW"/>
</dbReference>
<dbReference type="Proteomes" id="UP000014104">
    <property type="component" value="Unassembled WGS sequence"/>
</dbReference>
<evidence type="ECO:0000259" key="2">
    <source>
        <dbReference type="PROSITE" id="PS50943"/>
    </source>
</evidence>
<dbReference type="PROSITE" id="PS50943">
    <property type="entry name" value="HTH_CROC1"/>
    <property type="match status" value="1"/>
</dbReference>
<comment type="caution">
    <text evidence="4">The sequence shown here is derived from an EMBL/GenBank/DDBJ whole genome shotgun (WGS) entry which is preliminary data.</text>
</comment>
<dbReference type="SUPFAM" id="SSF47413">
    <property type="entry name" value="lambda repressor-like DNA-binding domains"/>
    <property type="match status" value="1"/>
</dbReference>
<dbReference type="PANTHER" id="PTHR46558">
    <property type="entry name" value="TRACRIPTIONAL REGULATORY PROTEIN-RELATED-RELATED"/>
    <property type="match status" value="1"/>
</dbReference>
<dbReference type="CDD" id="cd00093">
    <property type="entry name" value="HTH_XRE"/>
    <property type="match status" value="1"/>
</dbReference>
<dbReference type="EMBL" id="AHYV01000005">
    <property type="protein sequence ID" value="EOT51204.1"/>
    <property type="molecule type" value="Genomic_DNA"/>
</dbReference>
<gene>
    <name evidence="4" type="ORF">I570_01351</name>
    <name evidence="3" type="ORF">OMU_00534</name>
</gene>
<reference evidence="4 6" key="2">
    <citation type="submission" date="2013-03" db="EMBL/GenBank/DDBJ databases">
        <title>The Genome Sequence of Enterococcus avium ATCC_14025 (PacBio/Illumina hybrid assembly).</title>
        <authorList>
            <consortium name="The Broad Institute Genomics Platform"/>
            <consortium name="The Broad Institute Genome Sequencing Center for Infectious Disease"/>
            <person name="Earl A."/>
            <person name="Russ C."/>
            <person name="Gilmore M."/>
            <person name="Surin D."/>
            <person name="Walker B."/>
            <person name="Young S."/>
            <person name="Zeng Q."/>
            <person name="Gargeya S."/>
            <person name="Fitzgerald M."/>
            <person name="Haas B."/>
            <person name="Abouelleil A."/>
            <person name="Allen A.W."/>
            <person name="Alvarado L."/>
            <person name="Arachchi H.M."/>
            <person name="Berlin A.M."/>
            <person name="Chapman S.B."/>
            <person name="Gainer-Dewar J."/>
            <person name="Goldberg J."/>
            <person name="Griggs A."/>
            <person name="Gujja S."/>
            <person name="Hansen M."/>
            <person name="Howarth C."/>
            <person name="Imamovic A."/>
            <person name="Ireland A."/>
            <person name="Larimer J."/>
            <person name="McCowan C."/>
            <person name="Murphy C."/>
            <person name="Pearson M."/>
            <person name="Poon T.W."/>
            <person name="Priest M."/>
            <person name="Roberts A."/>
            <person name="Saif S."/>
            <person name="Shea T."/>
            <person name="Sisk P."/>
            <person name="Sykes S."/>
            <person name="Wortman J."/>
            <person name="Nusbaum C."/>
            <person name="Birren B."/>
        </authorList>
    </citation>
    <scope>NUCLEOTIDE SEQUENCE [LARGE SCALE GENOMIC DNA]</scope>
    <source>
        <strain evidence="4 6">ATCC 14025</strain>
    </source>
</reference>
<protein>
    <recommendedName>
        <fullName evidence="2">HTH cro/C1-type domain-containing protein</fullName>
    </recommendedName>
</protein>
<dbReference type="EMBL" id="ASWL01000002">
    <property type="protein sequence ID" value="EOU23487.1"/>
    <property type="molecule type" value="Genomic_DNA"/>
</dbReference>
<sequence>MYLAENISYLRKKKSLTQEQLSDILLVTRSTISKWENGTYEPEINSLKRLSEAFNISIDDLIFIDLRSRDQPI</sequence>
<evidence type="ECO:0000313" key="3">
    <source>
        <dbReference type="EMBL" id="EOT51204.1"/>
    </source>
</evidence>
<evidence type="ECO:0000256" key="1">
    <source>
        <dbReference type="ARBA" id="ARBA00023125"/>
    </source>
</evidence>
<keyword evidence="1" id="KW-0238">DNA-binding</keyword>
<proteinExistence type="predicted"/>
<feature type="domain" description="HTH cro/C1-type" evidence="2">
    <location>
        <begin position="7"/>
        <end position="61"/>
    </location>
</feature>
<dbReference type="AlphaFoldDB" id="A0AAV3J115"/>
<keyword evidence="5" id="KW-1185">Reference proteome</keyword>
<evidence type="ECO:0000313" key="6">
    <source>
        <dbReference type="Proteomes" id="UP000014107"/>
    </source>
</evidence>
<dbReference type="Pfam" id="PF01381">
    <property type="entry name" value="HTH_3"/>
    <property type="match status" value="1"/>
</dbReference>
<dbReference type="InterPro" id="IPR010982">
    <property type="entry name" value="Lambda_DNA-bd_dom_sf"/>
</dbReference>
<reference evidence="3 5" key="1">
    <citation type="submission" date="2013-03" db="EMBL/GenBank/DDBJ databases">
        <title>The Genome Sequence of Enterococcus avium ATCC_14025 (Illumina only assembly).</title>
        <authorList>
            <consortium name="The Broad Institute Genomics Platform"/>
            <consortium name="The Broad Institute Genome Sequencing Center for Infectious Disease"/>
            <person name="Earl A."/>
            <person name="Russ C."/>
            <person name="Gilmore M."/>
            <person name="Surin D."/>
            <person name="Walker B."/>
            <person name="Young S."/>
            <person name="Zeng Q."/>
            <person name="Gargeya S."/>
            <person name="Fitzgerald M."/>
            <person name="Haas B."/>
            <person name="Abouelleil A."/>
            <person name="Allen A.W."/>
            <person name="Alvarado L."/>
            <person name="Arachchi H.M."/>
            <person name="Berlin A.M."/>
            <person name="Chapman S.B."/>
            <person name="Gainer-Dewar J."/>
            <person name="Goldberg J."/>
            <person name="Griggs A."/>
            <person name="Gujja S."/>
            <person name="Hansen M."/>
            <person name="Howarth C."/>
            <person name="Imamovic A."/>
            <person name="Ireland A."/>
            <person name="Larimer J."/>
            <person name="McCowan C."/>
            <person name="Murphy C."/>
            <person name="Pearson M."/>
            <person name="Poon T.W."/>
            <person name="Priest M."/>
            <person name="Roberts A."/>
            <person name="Saif S."/>
            <person name="Shea T."/>
            <person name="Sisk P."/>
            <person name="Sykes S."/>
            <person name="Wortman J."/>
            <person name="Nusbaum C."/>
            <person name="Birren B."/>
        </authorList>
    </citation>
    <scope>NUCLEOTIDE SEQUENCE [LARGE SCALE GENOMIC DNA]</scope>
    <source>
        <strain evidence="3 5">ATCC 14025</strain>
    </source>
</reference>
<evidence type="ECO:0000313" key="4">
    <source>
        <dbReference type="EMBL" id="EOU23487.1"/>
    </source>
</evidence>
<accession>A0AAV3J115</accession>
<dbReference type="InterPro" id="IPR001387">
    <property type="entry name" value="Cro/C1-type_HTH"/>
</dbReference>
<dbReference type="SMART" id="SM00530">
    <property type="entry name" value="HTH_XRE"/>
    <property type="match status" value="1"/>
</dbReference>
<dbReference type="Gene3D" id="1.10.260.40">
    <property type="entry name" value="lambda repressor-like DNA-binding domains"/>
    <property type="match status" value="1"/>
</dbReference>
<organism evidence="4 6">
    <name type="scientific">Enterococcus avium ATCC 14025</name>
    <dbReference type="NCBI Taxonomy" id="1140002"/>
    <lineage>
        <taxon>Bacteria</taxon>
        <taxon>Bacillati</taxon>
        <taxon>Bacillota</taxon>
        <taxon>Bacilli</taxon>
        <taxon>Lactobacillales</taxon>
        <taxon>Enterococcaceae</taxon>
        <taxon>Enterococcus</taxon>
    </lineage>
</organism>
<dbReference type="Proteomes" id="UP000014107">
    <property type="component" value="Unassembled WGS sequence"/>
</dbReference>